<organism evidence="3 4">
    <name type="scientific">Kwoniella mangroviensis CBS 10435</name>
    <dbReference type="NCBI Taxonomy" id="1331196"/>
    <lineage>
        <taxon>Eukaryota</taxon>
        <taxon>Fungi</taxon>
        <taxon>Dikarya</taxon>
        <taxon>Basidiomycota</taxon>
        <taxon>Agaricomycotina</taxon>
        <taxon>Tremellomycetes</taxon>
        <taxon>Tremellales</taxon>
        <taxon>Cryptococcaceae</taxon>
        <taxon>Kwoniella</taxon>
    </lineage>
</organism>
<dbReference type="SMART" id="SM00535">
    <property type="entry name" value="RIBOc"/>
    <property type="match status" value="1"/>
</dbReference>
<dbReference type="GO" id="GO:0004525">
    <property type="term" value="F:ribonuclease III activity"/>
    <property type="evidence" value="ECO:0007669"/>
    <property type="project" value="InterPro"/>
</dbReference>
<dbReference type="PROSITE" id="PS50142">
    <property type="entry name" value="RNASE_3_2"/>
    <property type="match status" value="1"/>
</dbReference>
<dbReference type="InterPro" id="IPR036389">
    <property type="entry name" value="RNase_III_sf"/>
</dbReference>
<accession>A0A1B9IXR5</accession>
<dbReference type="AlphaFoldDB" id="A0A1B9IXR5"/>
<feature type="region of interest" description="Disordered" evidence="1">
    <location>
        <begin position="170"/>
        <end position="212"/>
    </location>
</feature>
<dbReference type="Gene3D" id="1.10.1520.10">
    <property type="entry name" value="Ribonuclease III domain"/>
    <property type="match status" value="1"/>
</dbReference>
<protein>
    <recommendedName>
        <fullName evidence="2">RNase III domain-containing protein</fullName>
    </recommendedName>
</protein>
<sequence length="364" mass="41407">MTKSDMSDDIAYNPYRSRITKSLTLQWPRLPAIEDAQFKSYATTHSSIPLSDIDSRYRYERLAFVGEGILFSFVTSLLQDLFPDIDRESVSTLRSKLLSPPGLSSVSIHYSLPSKVIISRHLLEPTRNSIKATSEMSEAYLGGLFYSYEKHFQEEMIDPALIQNTERIHKSNAGEEQGDNTKDDKKNKKKKRKLNNDTLENSRENQLPSYNNHSSAQSYAYAQIEPFLLPIFTSLAKELYDPNECEHKRLLALSENSKGELHILLGQNKLPMPIYTQDKVLPPDEPNNEGGSESRKVRKSERGLKWKISCIIVLPEQEIFIREEGIASNSKDAGNIAAYLALKKLREIMLDQGKKGTEEGEKEM</sequence>
<dbReference type="CDD" id="cd00593">
    <property type="entry name" value="RIBOc"/>
    <property type="match status" value="1"/>
</dbReference>
<dbReference type="SUPFAM" id="SSF69065">
    <property type="entry name" value="RNase III domain-like"/>
    <property type="match status" value="1"/>
</dbReference>
<evidence type="ECO:0000313" key="3">
    <source>
        <dbReference type="EMBL" id="OCF60302.1"/>
    </source>
</evidence>
<evidence type="ECO:0000313" key="4">
    <source>
        <dbReference type="Proteomes" id="UP000092583"/>
    </source>
</evidence>
<reference evidence="3 4" key="1">
    <citation type="submission" date="2013-07" db="EMBL/GenBank/DDBJ databases">
        <title>The Genome Sequence of Kwoniella mangroviensis CBS10435.</title>
        <authorList>
            <consortium name="The Broad Institute Genome Sequencing Platform"/>
            <person name="Cuomo C."/>
            <person name="Litvintseva A."/>
            <person name="Chen Y."/>
            <person name="Heitman J."/>
            <person name="Sun S."/>
            <person name="Springer D."/>
            <person name="Dromer F."/>
            <person name="Young S.K."/>
            <person name="Zeng Q."/>
            <person name="Gargeya S."/>
            <person name="Fitzgerald M."/>
            <person name="Abouelleil A."/>
            <person name="Alvarado L."/>
            <person name="Berlin A.M."/>
            <person name="Chapman S.B."/>
            <person name="Dewar J."/>
            <person name="Goldberg J."/>
            <person name="Griggs A."/>
            <person name="Gujja S."/>
            <person name="Hansen M."/>
            <person name="Howarth C."/>
            <person name="Imamovic A."/>
            <person name="Larimer J."/>
            <person name="McCowan C."/>
            <person name="Murphy C."/>
            <person name="Pearson M."/>
            <person name="Priest M."/>
            <person name="Roberts A."/>
            <person name="Saif S."/>
            <person name="Shea T."/>
            <person name="Sykes S."/>
            <person name="Wortman J."/>
            <person name="Nusbaum C."/>
            <person name="Birren B."/>
        </authorList>
    </citation>
    <scope>NUCLEOTIDE SEQUENCE [LARGE SCALE GENOMIC DNA]</scope>
    <source>
        <strain evidence="3 4">CBS 10435</strain>
    </source>
</reference>
<keyword evidence="4" id="KW-1185">Reference proteome</keyword>
<gene>
    <name evidence="3" type="ORF">L486_02982</name>
</gene>
<dbReference type="GO" id="GO:0006396">
    <property type="term" value="P:RNA processing"/>
    <property type="evidence" value="ECO:0007669"/>
    <property type="project" value="InterPro"/>
</dbReference>
<feature type="domain" description="RNase III" evidence="2">
    <location>
        <begin position="16"/>
        <end position="149"/>
    </location>
</feature>
<reference evidence="4" key="2">
    <citation type="submission" date="2013-12" db="EMBL/GenBank/DDBJ databases">
        <title>Evolution of pathogenesis and genome organization in the Tremellales.</title>
        <authorList>
            <person name="Cuomo C."/>
            <person name="Litvintseva A."/>
            <person name="Heitman J."/>
            <person name="Chen Y."/>
            <person name="Sun S."/>
            <person name="Springer D."/>
            <person name="Dromer F."/>
            <person name="Young S."/>
            <person name="Zeng Q."/>
            <person name="Chapman S."/>
            <person name="Gujja S."/>
            <person name="Saif S."/>
            <person name="Birren B."/>
        </authorList>
    </citation>
    <scope>NUCLEOTIDE SEQUENCE [LARGE SCALE GENOMIC DNA]</scope>
    <source>
        <strain evidence="4">CBS 10435</strain>
    </source>
</reference>
<dbReference type="EMBL" id="KI669460">
    <property type="protein sequence ID" value="OCF60302.1"/>
    <property type="molecule type" value="Genomic_DNA"/>
</dbReference>
<dbReference type="OrthoDB" id="2392202at2759"/>
<evidence type="ECO:0000256" key="1">
    <source>
        <dbReference type="SAM" id="MobiDB-lite"/>
    </source>
</evidence>
<evidence type="ECO:0000259" key="2">
    <source>
        <dbReference type="PROSITE" id="PS50142"/>
    </source>
</evidence>
<feature type="compositionally biased region" description="Basic and acidic residues" evidence="1">
    <location>
        <begin position="170"/>
        <end position="186"/>
    </location>
</feature>
<dbReference type="Gene3D" id="3.30.160.20">
    <property type="match status" value="1"/>
</dbReference>
<dbReference type="Proteomes" id="UP000092583">
    <property type="component" value="Unassembled WGS sequence"/>
</dbReference>
<dbReference type="STRING" id="1331196.A0A1B9IXR5"/>
<proteinExistence type="predicted"/>
<name>A0A1B9IXR5_9TREE</name>
<dbReference type="InterPro" id="IPR000999">
    <property type="entry name" value="RNase_III_dom"/>
</dbReference>